<dbReference type="Pfam" id="PF01797">
    <property type="entry name" value="Y1_Tnp"/>
    <property type="match status" value="1"/>
</dbReference>
<proteinExistence type="predicted"/>
<dbReference type="RefSeq" id="WP_264773257.1">
    <property type="nucleotide sequence ID" value="NZ_JAPDOG010000027.1"/>
</dbReference>
<evidence type="ECO:0000313" key="3">
    <source>
        <dbReference type="EMBL" id="MCW3783877.1"/>
    </source>
</evidence>
<dbReference type="Proteomes" id="UP001207582">
    <property type="component" value="Unassembled WGS sequence"/>
</dbReference>
<dbReference type="SMART" id="SM01321">
    <property type="entry name" value="Y1_Tnp"/>
    <property type="match status" value="1"/>
</dbReference>
<feature type="compositionally biased region" description="Basic and acidic residues" evidence="1">
    <location>
        <begin position="147"/>
        <end position="165"/>
    </location>
</feature>
<feature type="region of interest" description="Disordered" evidence="1">
    <location>
        <begin position="140"/>
        <end position="171"/>
    </location>
</feature>
<dbReference type="InterPro" id="IPR036515">
    <property type="entry name" value="Transposase_17_sf"/>
</dbReference>
<comment type="caution">
    <text evidence="3">The sequence shown here is derived from an EMBL/GenBank/DDBJ whole genome shotgun (WGS) entry which is preliminary data.</text>
</comment>
<evidence type="ECO:0000259" key="2">
    <source>
        <dbReference type="SMART" id="SM01321"/>
    </source>
</evidence>
<name>A0ABT3J863_9RHOB</name>
<reference evidence="3 4" key="1">
    <citation type="submission" date="2022-10" db="EMBL/GenBank/DDBJ databases">
        <title>Defluviimonas sp. CAU 1641 isolated from mud.</title>
        <authorList>
            <person name="Kim W."/>
        </authorList>
    </citation>
    <scope>NUCLEOTIDE SEQUENCE [LARGE SCALE GENOMIC DNA]</scope>
    <source>
        <strain evidence="3 4">CAU 1641</strain>
    </source>
</reference>
<gene>
    <name evidence="3" type="primary">tnpA</name>
    <name evidence="3" type="ORF">OM960_20290</name>
</gene>
<evidence type="ECO:0000313" key="4">
    <source>
        <dbReference type="Proteomes" id="UP001207582"/>
    </source>
</evidence>
<dbReference type="Gene3D" id="3.30.70.1290">
    <property type="entry name" value="Transposase IS200-like"/>
    <property type="match status" value="1"/>
</dbReference>
<dbReference type="SUPFAM" id="SSF143422">
    <property type="entry name" value="Transposase IS200-like"/>
    <property type="match status" value="1"/>
</dbReference>
<dbReference type="EMBL" id="JAPDOG010000027">
    <property type="protein sequence ID" value="MCW3783877.1"/>
    <property type="molecule type" value="Genomic_DNA"/>
</dbReference>
<organism evidence="3 4">
    <name type="scientific">Defluviimonas salinarum</name>
    <dbReference type="NCBI Taxonomy" id="2992147"/>
    <lineage>
        <taxon>Bacteria</taxon>
        <taxon>Pseudomonadati</taxon>
        <taxon>Pseudomonadota</taxon>
        <taxon>Alphaproteobacteria</taxon>
        <taxon>Rhodobacterales</taxon>
        <taxon>Paracoccaceae</taxon>
        <taxon>Albidovulum</taxon>
    </lineage>
</organism>
<feature type="domain" description="Transposase IS200-like" evidence="2">
    <location>
        <begin position="11"/>
        <end position="132"/>
    </location>
</feature>
<protein>
    <submittedName>
        <fullName evidence="3">IS200/IS605 family transposase</fullName>
    </submittedName>
</protein>
<dbReference type="NCBIfam" id="NF033573">
    <property type="entry name" value="transpos_IS200"/>
    <property type="match status" value="1"/>
</dbReference>
<sequence>MTDFRAGRHVVHLLHAHLVLTTKYRRRAIETGRVRALLGETMAAACGDMGAELLACEADGDHVHLLVAYPPQLALSRLVNVLKGVSSRRLRQQGWPEVRRCLWGEAFWSPSYCVVSCGGAPLDVVKAYVESQNAPGRIRTGAVRRAAAREEKRRREENRRLDPSLKEGGCG</sequence>
<dbReference type="PANTHER" id="PTHR33360">
    <property type="entry name" value="TRANSPOSASE FOR INSERTION SEQUENCE ELEMENT IS200"/>
    <property type="match status" value="1"/>
</dbReference>
<evidence type="ECO:0000256" key="1">
    <source>
        <dbReference type="SAM" id="MobiDB-lite"/>
    </source>
</evidence>
<dbReference type="InterPro" id="IPR002686">
    <property type="entry name" value="Transposase_17"/>
</dbReference>
<dbReference type="PANTHER" id="PTHR33360:SF2">
    <property type="entry name" value="TRANSPOSASE FOR INSERTION SEQUENCE ELEMENT IS200"/>
    <property type="match status" value="1"/>
</dbReference>
<keyword evidence="4" id="KW-1185">Reference proteome</keyword>
<accession>A0ABT3J863</accession>